<dbReference type="Proteomes" id="UP000016927">
    <property type="component" value="Unassembled WGS sequence"/>
</dbReference>
<proteinExistence type="inferred from homology"/>
<gene>
    <name evidence="7" type="ORF">NBO_1054gi001</name>
</gene>
<dbReference type="Gene3D" id="1.10.560.10">
    <property type="entry name" value="GroEL-like equatorial domain"/>
    <property type="match status" value="1"/>
</dbReference>
<dbReference type="Pfam" id="PF00118">
    <property type="entry name" value="Cpn60_TCP1"/>
    <property type="match status" value="1"/>
</dbReference>
<reference evidence="7 8" key="1">
    <citation type="journal article" date="2013" name="BMC Genomics">
        <title>Comparative genomics of parasitic silkworm microsporidia reveal an association between genome expansion and host adaptation.</title>
        <authorList>
            <person name="Pan G."/>
            <person name="Xu J."/>
            <person name="Li T."/>
            <person name="Xia Q."/>
            <person name="Liu S.L."/>
            <person name="Zhang G."/>
            <person name="Li S."/>
            <person name="Li C."/>
            <person name="Liu H."/>
            <person name="Yang L."/>
            <person name="Liu T."/>
            <person name="Zhang X."/>
            <person name="Wu Z."/>
            <person name="Fan W."/>
            <person name="Dang X."/>
            <person name="Xiang H."/>
            <person name="Tao M."/>
            <person name="Li Y."/>
            <person name="Hu J."/>
            <person name="Li Z."/>
            <person name="Lin L."/>
            <person name="Luo J."/>
            <person name="Geng L."/>
            <person name="Wang L."/>
            <person name="Long M."/>
            <person name="Wan Y."/>
            <person name="He N."/>
            <person name="Zhang Z."/>
            <person name="Lu C."/>
            <person name="Keeling P.J."/>
            <person name="Wang J."/>
            <person name="Xiang Z."/>
            <person name="Zhou Z."/>
        </authorList>
    </citation>
    <scope>NUCLEOTIDE SEQUENCE [LARGE SCALE GENOMIC DNA]</scope>
    <source>
        <strain evidence="8">CQ1 / CVCC 102059</strain>
    </source>
</reference>
<comment type="function">
    <text evidence="1">Molecular chaperone; assists the folding of proteins upon ATP hydrolysis.</text>
</comment>
<evidence type="ECO:0000256" key="2">
    <source>
        <dbReference type="ARBA" id="ARBA00011381"/>
    </source>
</evidence>
<evidence type="ECO:0000313" key="8">
    <source>
        <dbReference type="Proteomes" id="UP000016927"/>
    </source>
</evidence>
<dbReference type="PRINTS" id="PR00304">
    <property type="entry name" value="TCOMPLEXTCP1"/>
</dbReference>
<dbReference type="SUPFAM" id="SSF48592">
    <property type="entry name" value="GroEL equatorial domain-like"/>
    <property type="match status" value="1"/>
</dbReference>
<keyword evidence="3 6" id="KW-0547">Nucleotide-binding</keyword>
<dbReference type="AlphaFoldDB" id="R0M0L7"/>
<comment type="subunit">
    <text evidence="2">Component of the T-complex protein 1 (TCP1) complex.</text>
</comment>
<evidence type="ECO:0000313" key="7">
    <source>
        <dbReference type="EMBL" id="EOB11569.1"/>
    </source>
</evidence>
<dbReference type="OMA" id="CAKTRMS"/>
<dbReference type="InterPro" id="IPR027413">
    <property type="entry name" value="GROEL-like_equatorial_sf"/>
</dbReference>
<accession>R0M0L7</accession>
<dbReference type="InterPro" id="IPR017998">
    <property type="entry name" value="Chaperone_TCP-1"/>
</dbReference>
<name>R0M0L7_NOSB1</name>
<dbReference type="GO" id="GO:0140662">
    <property type="term" value="F:ATP-dependent protein folding chaperone"/>
    <property type="evidence" value="ECO:0007669"/>
    <property type="project" value="InterPro"/>
</dbReference>
<dbReference type="PANTHER" id="PTHR11353">
    <property type="entry name" value="CHAPERONIN"/>
    <property type="match status" value="1"/>
</dbReference>
<keyword evidence="5 6" id="KW-0143">Chaperone</keyword>
<evidence type="ECO:0000256" key="1">
    <source>
        <dbReference type="ARBA" id="ARBA00002912"/>
    </source>
</evidence>
<evidence type="ECO:0000256" key="3">
    <source>
        <dbReference type="ARBA" id="ARBA00022741"/>
    </source>
</evidence>
<dbReference type="InterPro" id="IPR027410">
    <property type="entry name" value="TCP-1-like_intermed_sf"/>
</dbReference>
<comment type="similarity">
    <text evidence="6">Belongs to the TCP-1 chaperonin family.</text>
</comment>
<keyword evidence="8" id="KW-1185">Reference proteome</keyword>
<evidence type="ECO:0000256" key="4">
    <source>
        <dbReference type="ARBA" id="ARBA00022840"/>
    </source>
</evidence>
<dbReference type="STRING" id="578461.R0M0L7"/>
<evidence type="ECO:0000256" key="5">
    <source>
        <dbReference type="ARBA" id="ARBA00023186"/>
    </source>
</evidence>
<dbReference type="VEuPathDB" id="MicrosporidiaDB:NBO_1054gi001"/>
<dbReference type="InterPro" id="IPR002423">
    <property type="entry name" value="Cpn60/GroEL/TCP-1"/>
</dbReference>
<organism evidence="7 8">
    <name type="scientific">Nosema bombycis (strain CQ1 / CVCC 102059)</name>
    <name type="common">Microsporidian parasite</name>
    <name type="synonym">Pebrine of silkworm</name>
    <dbReference type="NCBI Taxonomy" id="578461"/>
    <lineage>
        <taxon>Eukaryota</taxon>
        <taxon>Fungi</taxon>
        <taxon>Fungi incertae sedis</taxon>
        <taxon>Microsporidia</taxon>
        <taxon>Nosematidae</taxon>
        <taxon>Nosema</taxon>
    </lineage>
</organism>
<dbReference type="EMBL" id="KB909961">
    <property type="protein sequence ID" value="EOB11569.1"/>
    <property type="molecule type" value="Genomic_DNA"/>
</dbReference>
<sequence>MLKILKGDSNNLSVTNDGASILKDLQIDSASARILINASVGQDFEEGDGTTTVGVLTSSIIRETSKLKIHPSKIIKGLRMAQEKAEEILESVAVEASEMDLSFLIKTCLCSKAVVPNLFGFAPHFRDFEIENAPLPLQK</sequence>
<keyword evidence="4 6" id="KW-0067">ATP-binding</keyword>
<dbReference type="OrthoDB" id="10248520at2759"/>
<dbReference type="GO" id="GO:0005524">
    <property type="term" value="F:ATP binding"/>
    <property type="evidence" value="ECO:0007669"/>
    <property type="project" value="UniProtKB-KW"/>
</dbReference>
<dbReference type="Gene3D" id="3.30.260.10">
    <property type="entry name" value="TCP-1-like chaperonin intermediate domain"/>
    <property type="match status" value="1"/>
</dbReference>
<evidence type="ECO:0000256" key="6">
    <source>
        <dbReference type="RuleBase" id="RU004187"/>
    </source>
</evidence>
<dbReference type="HOGENOM" id="CLU_1845659_0_0_1"/>
<protein>
    <submittedName>
        <fullName evidence="7">T complex protein 1 subunit beta</fullName>
    </submittedName>
</protein>